<feature type="compositionally biased region" description="Basic and acidic residues" evidence="1">
    <location>
        <begin position="204"/>
        <end position="219"/>
    </location>
</feature>
<evidence type="ECO:0000313" key="4">
    <source>
        <dbReference type="Proteomes" id="UP001054889"/>
    </source>
</evidence>
<dbReference type="InterPro" id="IPR021480">
    <property type="entry name" value="Zinc_ribbon_12"/>
</dbReference>
<feature type="compositionally biased region" description="Basic and acidic residues" evidence="1">
    <location>
        <begin position="138"/>
        <end position="159"/>
    </location>
</feature>
<feature type="compositionally biased region" description="Basic residues" evidence="1">
    <location>
        <begin position="419"/>
        <end position="431"/>
    </location>
</feature>
<gene>
    <name evidence="3" type="primary">ga28780</name>
    <name evidence="3" type="ORF">PR202_ga28780</name>
</gene>
<evidence type="ECO:0000259" key="2">
    <source>
        <dbReference type="Pfam" id="PF11331"/>
    </source>
</evidence>
<dbReference type="PANTHER" id="PTHR31105">
    <property type="entry name" value="EXTRA-LARGE G-PROTEIN-LIKE"/>
    <property type="match status" value="1"/>
</dbReference>
<dbReference type="Pfam" id="PF11331">
    <property type="entry name" value="Zn_ribbon_12"/>
    <property type="match status" value="1"/>
</dbReference>
<feature type="domain" description="Probable zinc-ribbon" evidence="2">
    <location>
        <begin position="437"/>
        <end position="478"/>
    </location>
</feature>
<organism evidence="3 4">
    <name type="scientific">Eleusine coracana subsp. coracana</name>
    <dbReference type="NCBI Taxonomy" id="191504"/>
    <lineage>
        <taxon>Eukaryota</taxon>
        <taxon>Viridiplantae</taxon>
        <taxon>Streptophyta</taxon>
        <taxon>Embryophyta</taxon>
        <taxon>Tracheophyta</taxon>
        <taxon>Spermatophyta</taxon>
        <taxon>Magnoliopsida</taxon>
        <taxon>Liliopsida</taxon>
        <taxon>Poales</taxon>
        <taxon>Poaceae</taxon>
        <taxon>PACMAD clade</taxon>
        <taxon>Chloridoideae</taxon>
        <taxon>Cynodonteae</taxon>
        <taxon>Eleusininae</taxon>
        <taxon>Eleusine</taxon>
    </lineage>
</organism>
<proteinExistence type="predicted"/>
<protein>
    <recommendedName>
        <fullName evidence="2">Probable zinc-ribbon domain-containing protein</fullName>
    </recommendedName>
</protein>
<accession>A0AAV5DJQ6</accession>
<dbReference type="Proteomes" id="UP001054889">
    <property type="component" value="Unassembled WGS sequence"/>
</dbReference>
<evidence type="ECO:0000313" key="3">
    <source>
        <dbReference type="EMBL" id="GJN10666.1"/>
    </source>
</evidence>
<reference evidence="3" key="2">
    <citation type="submission" date="2021-12" db="EMBL/GenBank/DDBJ databases">
        <title>Resequencing data analysis of finger millet.</title>
        <authorList>
            <person name="Hatakeyama M."/>
            <person name="Aluri S."/>
            <person name="Balachadran M.T."/>
            <person name="Sivarajan S.R."/>
            <person name="Poveda L."/>
            <person name="Shimizu-Inatsugi R."/>
            <person name="Schlapbach R."/>
            <person name="Sreeman S.M."/>
            <person name="Shimizu K.K."/>
        </authorList>
    </citation>
    <scope>NUCLEOTIDE SEQUENCE</scope>
</reference>
<dbReference type="AlphaFoldDB" id="A0AAV5DJQ6"/>
<feature type="compositionally biased region" description="Low complexity" evidence="1">
    <location>
        <begin position="162"/>
        <end position="186"/>
    </location>
</feature>
<feature type="compositionally biased region" description="Acidic residues" evidence="1">
    <location>
        <begin position="598"/>
        <end position="609"/>
    </location>
</feature>
<feature type="compositionally biased region" description="Pro residues" evidence="1">
    <location>
        <begin position="400"/>
        <end position="412"/>
    </location>
</feature>
<reference evidence="3" key="1">
    <citation type="journal article" date="2018" name="DNA Res.">
        <title>Multiple hybrid de novo genome assembly of finger millet, an orphan allotetraploid crop.</title>
        <authorList>
            <person name="Hatakeyama M."/>
            <person name="Aluri S."/>
            <person name="Balachadran M.T."/>
            <person name="Sivarajan S.R."/>
            <person name="Patrignani A."/>
            <person name="Gruter S."/>
            <person name="Poveda L."/>
            <person name="Shimizu-Inatsugi R."/>
            <person name="Baeten J."/>
            <person name="Francoijs K.J."/>
            <person name="Nataraja K.N."/>
            <person name="Reddy Y.A.N."/>
            <person name="Phadnis S."/>
            <person name="Ravikumar R.L."/>
            <person name="Schlapbach R."/>
            <person name="Sreeman S.M."/>
            <person name="Shimizu K.K."/>
        </authorList>
    </citation>
    <scope>NUCLEOTIDE SEQUENCE</scope>
</reference>
<feature type="region of interest" description="Disordered" evidence="1">
    <location>
        <begin position="580"/>
        <end position="609"/>
    </location>
</feature>
<feature type="region of interest" description="Disordered" evidence="1">
    <location>
        <begin position="1"/>
        <end position="341"/>
    </location>
</feature>
<feature type="compositionally biased region" description="Basic and acidic residues" evidence="1">
    <location>
        <begin position="14"/>
        <end position="25"/>
    </location>
</feature>
<feature type="region of interest" description="Disordered" evidence="1">
    <location>
        <begin position="361"/>
        <end position="431"/>
    </location>
</feature>
<dbReference type="PANTHER" id="PTHR31105:SF51">
    <property type="entry name" value="OS07G0680600 PROTEIN"/>
    <property type="match status" value="1"/>
</dbReference>
<feature type="compositionally biased region" description="Polar residues" evidence="1">
    <location>
        <begin position="124"/>
        <end position="137"/>
    </location>
</feature>
<feature type="compositionally biased region" description="Polar residues" evidence="1">
    <location>
        <begin position="68"/>
        <end position="79"/>
    </location>
</feature>
<sequence length="638" mass="68604">MSLCTSAADAVPLSERKPAPARHDVASSASPSRSGPPPPQTPSRQLGSGDVASTSRSSTPTPPYARSGEQQPAATTSRRYGSGDILVSARRHHGSGDVARSSSTPDVRTSDLVSARRNHGSSDVARSSSMPDVATSTRRQETNRRETSDLVLVRKERAGEVASSSSSAPDATASTTTSRRQQATDTGSPRESSGDLVSASSKRVSAEHVPATERKEHEQSCNGGARGSSEFRRKRRDTGDAADSPGKDQACSEPQAGSEKKGKGQSEPELPDAARRKHSGEATAAVQPQEEPAPRPSVQAEEPQPSRDAPTPVAATGNVPAPTSPPRHHHHELLPQAEDLAPLRRKILKTVDALKGDLSELFSKSPDLNPTTTRARPPHPRRVPDTQQQGHHASPRRAVDPPPTTTREPPAPSANNKEVRKRRPPPPRHHCRPVLKGAPFIICSSCFALVQVPADFAVSTNRLRRLRCGACAAVLSYSYRDPARKQLSSVVAGHHQLISAQQQPDPFAPFVEGFGLSSYSTTDAEDHESPQSQRLHVSRNTSFGTVDGGAERQGRLHRLMGYGSASELLRHSPDLYESFRDDRATPDYDRKGKGVCLDDVEDDDSDDEDVGVRKRVGLVWPMMMPDVHGPAGAIRIKS</sequence>
<keyword evidence="4" id="KW-1185">Reference proteome</keyword>
<dbReference type="GO" id="GO:1900150">
    <property type="term" value="P:regulation of defense response to fungus"/>
    <property type="evidence" value="ECO:0007669"/>
    <property type="project" value="InterPro"/>
</dbReference>
<feature type="compositionally biased region" description="Low complexity" evidence="1">
    <location>
        <begin position="52"/>
        <end position="67"/>
    </location>
</feature>
<comment type="caution">
    <text evidence="3">The sequence shown here is derived from an EMBL/GenBank/DDBJ whole genome shotgun (WGS) entry which is preliminary data.</text>
</comment>
<dbReference type="EMBL" id="BQKI01000018">
    <property type="protein sequence ID" value="GJN10666.1"/>
    <property type="molecule type" value="Genomic_DNA"/>
</dbReference>
<feature type="compositionally biased region" description="Basic and acidic residues" evidence="1">
    <location>
        <begin position="580"/>
        <end position="592"/>
    </location>
</feature>
<evidence type="ECO:0000256" key="1">
    <source>
        <dbReference type="SAM" id="MobiDB-lite"/>
    </source>
</evidence>
<name>A0AAV5DJQ6_ELECO</name>
<dbReference type="InterPro" id="IPR040244">
    <property type="entry name" value="EDR4-like"/>
</dbReference>